<evidence type="ECO:0000313" key="2">
    <source>
        <dbReference type="EMBL" id="CAF1372447.1"/>
    </source>
</evidence>
<comment type="caution">
    <text evidence="1">The sequence shown here is derived from an EMBL/GenBank/DDBJ whole genome shotgun (WGS) entry which is preliminary data.</text>
</comment>
<evidence type="ECO:0008006" key="5">
    <source>
        <dbReference type="Google" id="ProtNLM"/>
    </source>
</evidence>
<reference evidence="1" key="1">
    <citation type="submission" date="2021-02" db="EMBL/GenBank/DDBJ databases">
        <authorList>
            <person name="Nowell W R."/>
        </authorList>
    </citation>
    <scope>NUCLEOTIDE SEQUENCE</scope>
</reference>
<proteinExistence type="predicted"/>
<dbReference type="EMBL" id="CAJNOL010001506">
    <property type="protein sequence ID" value="CAF1372447.1"/>
    <property type="molecule type" value="Genomic_DNA"/>
</dbReference>
<dbReference type="Gene3D" id="3.40.50.800">
    <property type="entry name" value="Anticodon-binding domain"/>
    <property type="match status" value="1"/>
</dbReference>
<dbReference type="EMBL" id="CAJNOH010000874">
    <property type="protein sequence ID" value="CAF1140530.1"/>
    <property type="molecule type" value="Genomic_DNA"/>
</dbReference>
<protein>
    <recommendedName>
        <fullName evidence="5">DNA polymerase subunit gamma-2, mitochondrial</fullName>
    </recommendedName>
</protein>
<gene>
    <name evidence="2" type="ORF">JXQ802_LOCUS33224</name>
    <name evidence="1" type="ORF">PYM288_LOCUS21683</name>
</gene>
<dbReference type="AlphaFoldDB" id="A0A814S2H8"/>
<keyword evidence="4" id="KW-1185">Reference proteome</keyword>
<name>A0A814S2H8_9BILA</name>
<accession>A0A814S2H8</accession>
<evidence type="ECO:0000313" key="4">
    <source>
        <dbReference type="Proteomes" id="UP000663870"/>
    </source>
</evidence>
<dbReference type="InterPro" id="IPR036621">
    <property type="entry name" value="Anticodon-bd_dom_sf"/>
</dbReference>
<organism evidence="1 3">
    <name type="scientific">Rotaria sordida</name>
    <dbReference type="NCBI Taxonomy" id="392033"/>
    <lineage>
        <taxon>Eukaryota</taxon>
        <taxon>Metazoa</taxon>
        <taxon>Spiralia</taxon>
        <taxon>Gnathifera</taxon>
        <taxon>Rotifera</taxon>
        <taxon>Eurotatoria</taxon>
        <taxon>Bdelloidea</taxon>
        <taxon>Philodinida</taxon>
        <taxon>Philodinidae</taxon>
        <taxon>Rotaria</taxon>
    </lineage>
</organism>
<sequence>MLSQLQHLAQKGLQTGFLKSLSSTSINNDKFPLIFHYGPFASNLFFYFRHEWIQSFIRNNCGRYNFLWVDSIDQINPTSNMTIGWQTKISNNNSQPPLIIKRENQSDNDDDYLCINYIKPHEDINLTHLANERTSFWKKYFSKREKLECISSKQNQFNINYRLSSDIEPYHLETIQSNNNNNNNNSSLNLLLNINHTLITLLIDSQMKLLHPLLTAYQIGIKSTLKTTELCFYLSKLLTYKYHLRVLHLTNNDDNNNDFIPFHILLNDDTLKNGLCYVWNRDTQLNEQINVKQVAKRLADYFKALEDFV</sequence>
<dbReference type="Proteomes" id="UP000663854">
    <property type="component" value="Unassembled WGS sequence"/>
</dbReference>
<evidence type="ECO:0000313" key="1">
    <source>
        <dbReference type="EMBL" id="CAF1140530.1"/>
    </source>
</evidence>
<dbReference type="Proteomes" id="UP000663870">
    <property type="component" value="Unassembled WGS sequence"/>
</dbReference>
<evidence type="ECO:0000313" key="3">
    <source>
        <dbReference type="Proteomes" id="UP000663854"/>
    </source>
</evidence>
<dbReference type="SUPFAM" id="SSF52954">
    <property type="entry name" value="Class II aaRS ABD-related"/>
    <property type="match status" value="1"/>
</dbReference>